<reference evidence="1" key="1">
    <citation type="journal article" date="2014" name="Front. Microbiol.">
        <title>High frequency of phylogenetically diverse reductive dehalogenase-homologous genes in deep subseafloor sedimentary metagenomes.</title>
        <authorList>
            <person name="Kawai M."/>
            <person name="Futagami T."/>
            <person name="Toyoda A."/>
            <person name="Takaki Y."/>
            <person name="Nishi S."/>
            <person name="Hori S."/>
            <person name="Arai W."/>
            <person name="Tsubouchi T."/>
            <person name="Morono Y."/>
            <person name="Uchiyama I."/>
            <person name="Ito T."/>
            <person name="Fujiyama A."/>
            <person name="Inagaki F."/>
            <person name="Takami H."/>
        </authorList>
    </citation>
    <scope>NUCLEOTIDE SEQUENCE</scope>
    <source>
        <strain evidence="1">Expedition CK06-06</strain>
    </source>
</reference>
<accession>X0ZGX4</accession>
<proteinExistence type="predicted"/>
<gene>
    <name evidence="1" type="ORF">S01H4_12943</name>
</gene>
<feature type="non-terminal residue" evidence="1">
    <location>
        <position position="1"/>
    </location>
</feature>
<evidence type="ECO:0000313" key="1">
    <source>
        <dbReference type="EMBL" id="GAG68875.1"/>
    </source>
</evidence>
<sequence>DYSRVEVAVDARHNGCSCDPSPQIHCNEADEVRSARPKGKKCR</sequence>
<organism evidence="1">
    <name type="scientific">marine sediment metagenome</name>
    <dbReference type="NCBI Taxonomy" id="412755"/>
    <lineage>
        <taxon>unclassified sequences</taxon>
        <taxon>metagenomes</taxon>
        <taxon>ecological metagenomes</taxon>
    </lineage>
</organism>
<name>X0ZGX4_9ZZZZ</name>
<protein>
    <submittedName>
        <fullName evidence="1">Uncharacterized protein</fullName>
    </submittedName>
</protein>
<dbReference type="EMBL" id="BART01005665">
    <property type="protein sequence ID" value="GAG68875.1"/>
    <property type="molecule type" value="Genomic_DNA"/>
</dbReference>
<comment type="caution">
    <text evidence="1">The sequence shown here is derived from an EMBL/GenBank/DDBJ whole genome shotgun (WGS) entry which is preliminary data.</text>
</comment>
<dbReference type="AlphaFoldDB" id="X0ZGX4"/>